<evidence type="ECO:0000313" key="9">
    <source>
        <dbReference type="Proteomes" id="UP000249239"/>
    </source>
</evidence>
<keyword evidence="6" id="KW-0411">Iron-sulfur</keyword>
<proteinExistence type="predicted"/>
<dbReference type="SFLD" id="SFLDG01086">
    <property type="entry name" value="elongater_protein-like"/>
    <property type="match status" value="1"/>
</dbReference>
<comment type="cofactor">
    <cofactor evidence="1">
        <name>[4Fe-4S] cluster</name>
        <dbReference type="ChEBI" id="CHEBI:49883"/>
    </cofactor>
</comment>
<evidence type="ECO:0000313" key="8">
    <source>
        <dbReference type="EMBL" id="PZX20270.1"/>
    </source>
</evidence>
<dbReference type="Pfam" id="PF04055">
    <property type="entry name" value="Radical_SAM"/>
    <property type="match status" value="1"/>
</dbReference>
<dbReference type="InterPro" id="IPR032432">
    <property type="entry name" value="Radical_SAM_C"/>
</dbReference>
<evidence type="ECO:0000256" key="2">
    <source>
        <dbReference type="ARBA" id="ARBA00022485"/>
    </source>
</evidence>
<dbReference type="SUPFAM" id="SSF102114">
    <property type="entry name" value="Radical SAM enzymes"/>
    <property type="match status" value="1"/>
</dbReference>
<gene>
    <name evidence="8" type="ORF">LX69_00267</name>
</gene>
<dbReference type="InterPro" id="IPR006638">
    <property type="entry name" value="Elp3/MiaA/NifB-like_rSAM"/>
</dbReference>
<dbReference type="AlphaFoldDB" id="A0A2W7NK85"/>
<dbReference type="SFLD" id="SFLDS00029">
    <property type="entry name" value="Radical_SAM"/>
    <property type="match status" value="1"/>
</dbReference>
<dbReference type="GO" id="GO:0051539">
    <property type="term" value="F:4 iron, 4 sulfur cluster binding"/>
    <property type="evidence" value="ECO:0007669"/>
    <property type="project" value="UniProtKB-KW"/>
</dbReference>
<dbReference type="GO" id="GO:0046872">
    <property type="term" value="F:metal ion binding"/>
    <property type="evidence" value="ECO:0007669"/>
    <property type="project" value="UniProtKB-KW"/>
</dbReference>
<dbReference type="RefSeq" id="WP_221621238.1">
    <property type="nucleotide sequence ID" value="NZ_QKZK01000002.1"/>
</dbReference>
<dbReference type="SMART" id="SM00729">
    <property type="entry name" value="Elp3"/>
    <property type="match status" value="1"/>
</dbReference>
<feature type="domain" description="Radical SAM core" evidence="7">
    <location>
        <begin position="22"/>
        <end position="261"/>
    </location>
</feature>
<dbReference type="InterPro" id="IPR005911">
    <property type="entry name" value="YhcC-like"/>
</dbReference>
<name>A0A2W7NK85_9BACT</name>
<evidence type="ECO:0000256" key="1">
    <source>
        <dbReference type="ARBA" id="ARBA00001966"/>
    </source>
</evidence>
<keyword evidence="2" id="KW-0004">4Fe-4S</keyword>
<evidence type="ECO:0000256" key="5">
    <source>
        <dbReference type="ARBA" id="ARBA00023004"/>
    </source>
</evidence>
<accession>A0A2W7NK85</accession>
<dbReference type="InterPro" id="IPR007197">
    <property type="entry name" value="rSAM"/>
</dbReference>
<dbReference type="InterPro" id="IPR058240">
    <property type="entry name" value="rSAM_sf"/>
</dbReference>
<evidence type="ECO:0000256" key="4">
    <source>
        <dbReference type="ARBA" id="ARBA00022723"/>
    </source>
</evidence>
<dbReference type="Pfam" id="PF16199">
    <property type="entry name" value="Radical_SAM_C"/>
    <property type="match status" value="1"/>
</dbReference>
<evidence type="ECO:0000259" key="7">
    <source>
        <dbReference type="PROSITE" id="PS51918"/>
    </source>
</evidence>
<dbReference type="PANTHER" id="PTHR11135:SF1">
    <property type="entry name" value="PROTEIN YHCC"/>
    <property type="match status" value="1"/>
</dbReference>
<keyword evidence="9" id="KW-1185">Reference proteome</keyword>
<dbReference type="EMBL" id="QKZK01000002">
    <property type="protein sequence ID" value="PZX20270.1"/>
    <property type="molecule type" value="Genomic_DNA"/>
</dbReference>
<dbReference type="NCBIfam" id="TIGR01212">
    <property type="entry name" value="TIGR01212 family radical SAM protein"/>
    <property type="match status" value="1"/>
</dbReference>
<keyword evidence="3" id="KW-0949">S-adenosyl-L-methionine</keyword>
<sequence length="315" mass="36063">MMTFPWGHAKRYNDYSSYIKKTFGQRIQKVSINAGFTCPNRDGSKGTGGCDFCNNSTFNPSYCGPELTITQQIDKGISFFRDKYKTQFYLAYFQAYSNTYGELSDLLNKYGEALAHPLVNGLVLGTRPDCVDDRLLDELTQWHQRHYIAIELGAESTLNRTLSAINRGHSWEETVATTCRIAQRGIPVGLHMILGLPGEDEQTLLAHADVISQLPISYLKLHQLQIVKGSRFAKEYATTPEKFALMTAEKYIELIVDFLERLSPHIIVERFISQAPHDLLIAPNWGLKNFEFVHKVEKRLEERETWQGRLYNEKT</sequence>
<comment type="caution">
    <text evidence="8">The sequence shown here is derived from an EMBL/GenBank/DDBJ whole genome shotgun (WGS) entry which is preliminary data.</text>
</comment>
<dbReference type="SFLD" id="SFLDG01091">
    <property type="entry name" value="uncharacterized_CHP01210-like"/>
    <property type="match status" value="1"/>
</dbReference>
<dbReference type="PANTHER" id="PTHR11135">
    <property type="entry name" value="HISTONE ACETYLTRANSFERASE-RELATED"/>
    <property type="match status" value="1"/>
</dbReference>
<keyword evidence="4" id="KW-0479">Metal-binding</keyword>
<dbReference type="PROSITE" id="PS51918">
    <property type="entry name" value="RADICAL_SAM"/>
    <property type="match status" value="1"/>
</dbReference>
<keyword evidence="5" id="KW-0408">Iron</keyword>
<evidence type="ECO:0000256" key="6">
    <source>
        <dbReference type="ARBA" id="ARBA00023014"/>
    </source>
</evidence>
<dbReference type="GO" id="GO:0003824">
    <property type="term" value="F:catalytic activity"/>
    <property type="evidence" value="ECO:0007669"/>
    <property type="project" value="InterPro"/>
</dbReference>
<dbReference type="InterPro" id="IPR039661">
    <property type="entry name" value="ELP3"/>
</dbReference>
<reference evidence="8 9" key="1">
    <citation type="submission" date="2018-06" db="EMBL/GenBank/DDBJ databases">
        <title>Genomic Encyclopedia of Archaeal and Bacterial Type Strains, Phase II (KMG-II): from individual species to whole genera.</title>
        <authorList>
            <person name="Goeker M."/>
        </authorList>
    </citation>
    <scope>NUCLEOTIDE SEQUENCE [LARGE SCALE GENOMIC DNA]</scope>
    <source>
        <strain evidence="8 9">DSM 6779</strain>
    </source>
</reference>
<evidence type="ECO:0000256" key="3">
    <source>
        <dbReference type="ARBA" id="ARBA00022691"/>
    </source>
</evidence>
<dbReference type="Gene3D" id="3.80.30.20">
    <property type="entry name" value="tm_1862 like domain"/>
    <property type="match status" value="1"/>
</dbReference>
<dbReference type="InterPro" id="IPR023404">
    <property type="entry name" value="rSAM_horseshoe"/>
</dbReference>
<dbReference type="Proteomes" id="UP000249239">
    <property type="component" value="Unassembled WGS sequence"/>
</dbReference>
<protein>
    <recommendedName>
        <fullName evidence="7">Radical SAM core domain-containing protein</fullName>
    </recommendedName>
</protein>
<organism evidence="8 9">
    <name type="scientific">Breznakibacter xylanolyticus</name>
    <dbReference type="NCBI Taxonomy" id="990"/>
    <lineage>
        <taxon>Bacteria</taxon>
        <taxon>Pseudomonadati</taxon>
        <taxon>Bacteroidota</taxon>
        <taxon>Bacteroidia</taxon>
        <taxon>Marinilabiliales</taxon>
        <taxon>Marinilabiliaceae</taxon>
        <taxon>Breznakibacter</taxon>
    </lineage>
</organism>